<gene>
    <name evidence="1" type="ORF">MILVUS5_LOCUS31988</name>
</gene>
<evidence type="ECO:0000313" key="1">
    <source>
        <dbReference type="EMBL" id="CAJ2667354.1"/>
    </source>
</evidence>
<proteinExistence type="predicted"/>
<dbReference type="EMBL" id="CASHSV030000513">
    <property type="protein sequence ID" value="CAJ2667354.1"/>
    <property type="molecule type" value="Genomic_DNA"/>
</dbReference>
<protein>
    <submittedName>
        <fullName evidence="1">Uncharacterized protein</fullName>
    </submittedName>
</protein>
<reference evidence="1" key="1">
    <citation type="submission" date="2023-10" db="EMBL/GenBank/DDBJ databases">
        <authorList>
            <person name="Rodriguez Cubillos JULIANA M."/>
            <person name="De Vega J."/>
        </authorList>
    </citation>
    <scope>NUCLEOTIDE SEQUENCE</scope>
</reference>
<accession>A0ACB0LD18</accession>
<comment type="caution">
    <text evidence="1">The sequence shown here is derived from an EMBL/GenBank/DDBJ whole genome shotgun (WGS) entry which is preliminary data.</text>
</comment>
<organism evidence="1 2">
    <name type="scientific">Trifolium pratense</name>
    <name type="common">Red clover</name>
    <dbReference type="NCBI Taxonomy" id="57577"/>
    <lineage>
        <taxon>Eukaryota</taxon>
        <taxon>Viridiplantae</taxon>
        <taxon>Streptophyta</taxon>
        <taxon>Embryophyta</taxon>
        <taxon>Tracheophyta</taxon>
        <taxon>Spermatophyta</taxon>
        <taxon>Magnoliopsida</taxon>
        <taxon>eudicotyledons</taxon>
        <taxon>Gunneridae</taxon>
        <taxon>Pentapetalae</taxon>
        <taxon>rosids</taxon>
        <taxon>fabids</taxon>
        <taxon>Fabales</taxon>
        <taxon>Fabaceae</taxon>
        <taxon>Papilionoideae</taxon>
        <taxon>50 kb inversion clade</taxon>
        <taxon>NPAAA clade</taxon>
        <taxon>Hologalegina</taxon>
        <taxon>IRL clade</taxon>
        <taxon>Trifolieae</taxon>
        <taxon>Trifolium</taxon>
    </lineage>
</organism>
<evidence type="ECO:0000313" key="2">
    <source>
        <dbReference type="Proteomes" id="UP001177021"/>
    </source>
</evidence>
<name>A0ACB0LD18_TRIPR</name>
<keyword evidence="2" id="KW-1185">Reference proteome</keyword>
<sequence>MDPVKKIRKCRQQLCQVQRGPRSENDGPCDSHNTKKEAVNFLEMVRNSHIECEVDESNKGDSIVCEKGTCKPAAPSAKKKHKSGRKKEDMTRDGTLKEKDVSVVVPVQHDVVVLILANSSENADKEIIKETEVLKEHIRTLKVTITTLRMMVMLCQWRRLQNSNLL</sequence>
<dbReference type="Proteomes" id="UP001177021">
    <property type="component" value="Unassembled WGS sequence"/>
</dbReference>